<name>A0A3Q7ERB5_SOLLC</name>
<dbReference type="Proteomes" id="UP000004994">
    <property type="component" value="Chromosome 1"/>
</dbReference>
<organism evidence="1">
    <name type="scientific">Solanum lycopersicum</name>
    <name type="common">Tomato</name>
    <name type="synonym">Lycopersicon esculentum</name>
    <dbReference type="NCBI Taxonomy" id="4081"/>
    <lineage>
        <taxon>Eukaryota</taxon>
        <taxon>Viridiplantae</taxon>
        <taxon>Streptophyta</taxon>
        <taxon>Embryophyta</taxon>
        <taxon>Tracheophyta</taxon>
        <taxon>Spermatophyta</taxon>
        <taxon>Magnoliopsida</taxon>
        <taxon>eudicotyledons</taxon>
        <taxon>Gunneridae</taxon>
        <taxon>Pentapetalae</taxon>
        <taxon>asterids</taxon>
        <taxon>lamiids</taxon>
        <taxon>Solanales</taxon>
        <taxon>Solanaceae</taxon>
        <taxon>Solanoideae</taxon>
        <taxon>Solaneae</taxon>
        <taxon>Solanum</taxon>
        <taxon>Solanum subgen. Lycopersicon</taxon>
    </lineage>
</organism>
<reference evidence="1" key="2">
    <citation type="submission" date="2019-01" db="UniProtKB">
        <authorList>
            <consortium name="EnsemblPlants"/>
        </authorList>
    </citation>
    <scope>IDENTIFICATION</scope>
    <source>
        <strain evidence="1">cv. Heinz 1706</strain>
    </source>
</reference>
<dbReference type="Gramene" id="Solyc01g106175.1.1">
    <property type="protein sequence ID" value="Solyc01g106175.1.1"/>
    <property type="gene ID" value="Solyc01g106175.1"/>
</dbReference>
<reference evidence="1" key="1">
    <citation type="journal article" date="2012" name="Nature">
        <title>The tomato genome sequence provides insights into fleshy fruit evolution.</title>
        <authorList>
            <consortium name="Tomato Genome Consortium"/>
        </authorList>
    </citation>
    <scope>NUCLEOTIDE SEQUENCE [LARGE SCALE GENOMIC DNA]</scope>
    <source>
        <strain evidence="1">cv. Heinz 1706</strain>
    </source>
</reference>
<dbReference type="InParanoid" id="A0A3Q7ERB5"/>
<evidence type="ECO:0000313" key="2">
    <source>
        <dbReference type="Proteomes" id="UP000004994"/>
    </source>
</evidence>
<protein>
    <submittedName>
        <fullName evidence="1">Uncharacterized protein</fullName>
    </submittedName>
</protein>
<proteinExistence type="predicted"/>
<dbReference type="AlphaFoldDB" id="A0A3Q7ERB5"/>
<accession>A0A3Q7ERB5</accession>
<dbReference type="EnsemblPlants" id="Solyc01g106175.1.1">
    <property type="protein sequence ID" value="Solyc01g106175.1.1"/>
    <property type="gene ID" value="Solyc01g106175.1"/>
</dbReference>
<evidence type="ECO:0000313" key="1">
    <source>
        <dbReference type="EnsemblPlants" id="Solyc01g106175.1.1"/>
    </source>
</evidence>
<sequence length="209" mass="24178">MIECWAFQEDLNRISRRRVTTLKICYNDKRVPSFDTFHSCSRYCGVMAIDSLANSSGGSIHCILVLDTAVAINLLIHVEPKIYCPTFHIMVLMLDQMHCIEHFHETKSYLSHPVWAPITGINLQPFSFNTFTEANLDKSQIFGAESRKFFTQKLPVVHKKSLYNKRSYGIQACRRYTIQINLPVTFLQVMQLLPQTCYFPLPKLAKRAR</sequence>
<keyword evidence="2" id="KW-1185">Reference proteome</keyword>